<dbReference type="OrthoDB" id="9811006at2"/>
<dbReference type="SUPFAM" id="SSF101874">
    <property type="entry name" value="YceI-like"/>
    <property type="match status" value="1"/>
</dbReference>
<keyword evidence="1" id="KW-0732">Signal</keyword>
<dbReference type="InterPro" id="IPR007372">
    <property type="entry name" value="Lipid/polyisoprenoid-bd_YceI"/>
</dbReference>
<accession>A0A7W7A8F7</accession>
<dbReference type="InterPro" id="IPR036761">
    <property type="entry name" value="TTHA0802/YceI-like_sf"/>
</dbReference>
<dbReference type="PANTHER" id="PTHR34406">
    <property type="entry name" value="PROTEIN YCEI"/>
    <property type="match status" value="1"/>
</dbReference>
<feature type="domain" description="Lipid/polyisoprenoid-binding YceI-like" evidence="2">
    <location>
        <begin position="33"/>
        <end position="196"/>
    </location>
</feature>
<sequence length="198" mass="21230">MRCHLFKVPALLLATVASLAPALANPAPSGQLRYRLDGPRSEVHAKVGFFGIASKTARFPAVTGGIDLDPNHLDAIRLDVMLDATALEAGDQVTLKRLKGPDFFDVANYPSVRFIGKRMTMTGPVTATISGDLTARGVTRPTVLTVSFADPPSRATGREPIRLSARAKIDRTDFGMNAYRLIVSKSVTITINAQMVPA</sequence>
<dbReference type="Gene3D" id="2.40.128.110">
    <property type="entry name" value="Lipid/polyisoprenoid-binding, YceI-like"/>
    <property type="match status" value="1"/>
</dbReference>
<gene>
    <name evidence="3" type="ORF">GGR37_000586</name>
</gene>
<dbReference type="RefSeq" id="WP_144901757.1">
    <property type="nucleotide sequence ID" value="NZ_JACHOA010000001.1"/>
</dbReference>
<name>A0A7W7A8F7_9SPHN</name>
<dbReference type="EMBL" id="JACHOA010000001">
    <property type="protein sequence ID" value="MBB4612340.1"/>
    <property type="molecule type" value="Genomic_DNA"/>
</dbReference>
<feature type="chain" id="PRO_5030926288" evidence="1">
    <location>
        <begin position="25"/>
        <end position="198"/>
    </location>
</feature>
<feature type="signal peptide" evidence="1">
    <location>
        <begin position="1"/>
        <end position="24"/>
    </location>
</feature>
<comment type="caution">
    <text evidence="3">The sequence shown here is derived from an EMBL/GenBank/DDBJ whole genome shotgun (WGS) entry which is preliminary data.</text>
</comment>
<protein>
    <submittedName>
        <fullName evidence="3">Polyisoprenoid-binding protein YceI</fullName>
    </submittedName>
</protein>
<keyword evidence="4" id="KW-1185">Reference proteome</keyword>
<dbReference type="Proteomes" id="UP000538566">
    <property type="component" value="Unassembled WGS sequence"/>
</dbReference>
<organism evidence="3 4">
    <name type="scientific">Novosphingobium taihuense</name>
    <dbReference type="NCBI Taxonomy" id="260085"/>
    <lineage>
        <taxon>Bacteria</taxon>
        <taxon>Pseudomonadati</taxon>
        <taxon>Pseudomonadota</taxon>
        <taxon>Alphaproteobacteria</taxon>
        <taxon>Sphingomonadales</taxon>
        <taxon>Sphingomonadaceae</taxon>
        <taxon>Novosphingobium</taxon>
    </lineage>
</organism>
<dbReference type="Pfam" id="PF04264">
    <property type="entry name" value="YceI"/>
    <property type="match status" value="1"/>
</dbReference>
<dbReference type="SMART" id="SM00867">
    <property type="entry name" value="YceI"/>
    <property type="match status" value="1"/>
</dbReference>
<dbReference type="AlphaFoldDB" id="A0A7W7A8F7"/>
<reference evidence="3 4" key="1">
    <citation type="submission" date="2020-08" db="EMBL/GenBank/DDBJ databases">
        <title>Genomic Encyclopedia of Type Strains, Phase IV (KMG-IV): sequencing the most valuable type-strain genomes for metagenomic binning, comparative biology and taxonomic classification.</title>
        <authorList>
            <person name="Goeker M."/>
        </authorList>
    </citation>
    <scope>NUCLEOTIDE SEQUENCE [LARGE SCALE GENOMIC DNA]</scope>
    <source>
        <strain evidence="3 4">DSM 17507</strain>
    </source>
</reference>
<proteinExistence type="predicted"/>
<evidence type="ECO:0000256" key="1">
    <source>
        <dbReference type="SAM" id="SignalP"/>
    </source>
</evidence>
<evidence type="ECO:0000313" key="4">
    <source>
        <dbReference type="Proteomes" id="UP000538566"/>
    </source>
</evidence>
<evidence type="ECO:0000313" key="3">
    <source>
        <dbReference type="EMBL" id="MBB4612340.1"/>
    </source>
</evidence>
<dbReference type="PANTHER" id="PTHR34406:SF1">
    <property type="entry name" value="PROTEIN YCEI"/>
    <property type="match status" value="1"/>
</dbReference>
<evidence type="ECO:0000259" key="2">
    <source>
        <dbReference type="SMART" id="SM00867"/>
    </source>
</evidence>